<accession>A0A0E9S229</accession>
<evidence type="ECO:0000313" key="1">
    <source>
        <dbReference type="EMBL" id="JAH35484.1"/>
    </source>
</evidence>
<proteinExistence type="predicted"/>
<organism evidence="1">
    <name type="scientific">Anguilla anguilla</name>
    <name type="common">European freshwater eel</name>
    <name type="synonym">Muraena anguilla</name>
    <dbReference type="NCBI Taxonomy" id="7936"/>
    <lineage>
        <taxon>Eukaryota</taxon>
        <taxon>Metazoa</taxon>
        <taxon>Chordata</taxon>
        <taxon>Craniata</taxon>
        <taxon>Vertebrata</taxon>
        <taxon>Euteleostomi</taxon>
        <taxon>Actinopterygii</taxon>
        <taxon>Neopterygii</taxon>
        <taxon>Teleostei</taxon>
        <taxon>Anguilliformes</taxon>
        <taxon>Anguillidae</taxon>
        <taxon>Anguilla</taxon>
    </lineage>
</organism>
<protein>
    <submittedName>
        <fullName evidence="1">Uncharacterized protein</fullName>
    </submittedName>
</protein>
<name>A0A0E9S229_ANGAN</name>
<reference evidence="1" key="2">
    <citation type="journal article" date="2015" name="Fish Shellfish Immunol.">
        <title>Early steps in the European eel (Anguilla anguilla)-Vibrio vulnificus interaction in the gills: Role of the RtxA13 toxin.</title>
        <authorList>
            <person name="Callol A."/>
            <person name="Pajuelo D."/>
            <person name="Ebbesson L."/>
            <person name="Teles M."/>
            <person name="MacKenzie S."/>
            <person name="Amaro C."/>
        </authorList>
    </citation>
    <scope>NUCLEOTIDE SEQUENCE</scope>
</reference>
<dbReference type="EMBL" id="GBXM01073093">
    <property type="protein sequence ID" value="JAH35484.1"/>
    <property type="molecule type" value="Transcribed_RNA"/>
</dbReference>
<reference evidence="1" key="1">
    <citation type="submission" date="2014-11" db="EMBL/GenBank/DDBJ databases">
        <authorList>
            <person name="Amaro Gonzalez C."/>
        </authorList>
    </citation>
    <scope>NUCLEOTIDE SEQUENCE</scope>
</reference>
<sequence>MPRMETTTVLEVCLAVGTQLCFWKR</sequence>
<dbReference type="AlphaFoldDB" id="A0A0E9S229"/>